<reference evidence="7" key="1">
    <citation type="submission" date="2020-11" db="EMBL/GenBank/DDBJ databases">
        <authorList>
            <consortium name="DOE Joint Genome Institute"/>
            <person name="Ahrendt S."/>
            <person name="Riley R."/>
            <person name="Andreopoulos W."/>
            <person name="Labutti K."/>
            <person name="Pangilinan J."/>
            <person name="Ruiz-Duenas F.J."/>
            <person name="Barrasa J.M."/>
            <person name="Sanchez-Garcia M."/>
            <person name="Camarero S."/>
            <person name="Miyauchi S."/>
            <person name="Serrano A."/>
            <person name="Linde D."/>
            <person name="Babiker R."/>
            <person name="Drula E."/>
            <person name="Ayuso-Fernandez I."/>
            <person name="Pacheco R."/>
            <person name="Padilla G."/>
            <person name="Ferreira P."/>
            <person name="Barriuso J."/>
            <person name="Kellner H."/>
            <person name="Castanera R."/>
            <person name="Alfaro M."/>
            <person name="Ramirez L."/>
            <person name="Pisabarro A.G."/>
            <person name="Kuo A."/>
            <person name="Tritt A."/>
            <person name="Lipzen A."/>
            <person name="He G."/>
            <person name="Yan M."/>
            <person name="Ng V."/>
            <person name="Cullen D."/>
            <person name="Martin F."/>
            <person name="Rosso M.-N."/>
            <person name="Henrissat B."/>
            <person name="Hibbett D."/>
            <person name="Martinez A.T."/>
            <person name="Grigoriev I.V."/>
        </authorList>
    </citation>
    <scope>NUCLEOTIDE SEQUENCE</scope>
    <source>
        <strain evidence="7">CBS 506.95</strain>
    </source>
</reference>
<dbReference type="OrthoDB" id="2151789at2759"/>
<dbReference type="InterPro" id="IPR012951">
    <property type="entry name" value="BBE"/>
</dbReference>
<dbReference type="Gene3D" id="3.30.465.10">
    <property type="match status" value="1"/>
</dbReference>
<proteinExistence type="inferred from homology"/>
<evidence type="ECO:0000256" key="1">
    <source>
        <dbReference type="ARBA" id="ARBA00005466"/>
    </source>
</evidence>
<keyword evidence="4" id="KW-0560">Oxidoreductase</keyword>
<dbReference type="InterPro" id="IPR016169">
    <property type="entry name" value="FAD-bd_PCMH_sub2"/>
</dbReference>
<feature type="domain" description="FAD-binding PCMH-type" evidence="6">
    <location>
        <begin position="62"/>
        <end position="231"/>
    </location>
</feature>
<keyword evidence="5" id="KW-0732">Signal</keyword>
<comment type="similarity">
    <text evidence="1">Belongs to the oxygen-dependent FAD-linked oxidoreductase family.</text>
</comment>
<evidence type="ECO:0000259" key="6">
    <source>
        <dbReference type="PROSITE" id="PS51387"/>
    </source>
</evidence>
<keyword evidence="3" id="KW-0274">FAD</keyword>
<evidence type="ECO:0000313" key="8">
    <source>
        <dbReference type="Proteomes" id="UP000807306"/>
    </source>
</evidence>
<dbReference type="InterPro" id="IPR016166">
    <property type="entry name" value="FAD-bd_PCMH"/>
</dbReference>
<dbReference type="PROSITE" id="PS51387">
    <property type="entry name" value="FAD_PCMH"/>
    <property type="match status" value="1"/>
</dbReference>
<keyword evidence="8" id="KW-1185">Reference proteome</keyword>
<dbReference type="InterPro" id="IPR006094">
    <property type="entry name" value="Oxid_FAD_bind_N"/>
</dbReference>
<feature type="signal peptide" evidence="5">
    <location>
        <begin position="1"/>
        <end position="20"/>
    </location>
</feature>
<protein>
    <recommendedName>
        <fullName evidence="6">FAD-binding PCMH-type domain-containing protein</fullName>
    </recommendedName>
</protein>
<evidence type="ECO:0000256" key="5">
    <source>
        <dbReference type="SAM" id="SignalP"/>
    </source>
</evidence>
<evidence type="ECO:0000256" key="4">
    <source>
        <dbReference type="ARBA" id="ARBA00023002"/>
    </source>
</evidence>
<dbReference type="GO" id="GO:0071949">
    <property type="term" value="F:FAD binding"/>
    <property type="evidence" value="ECO:0007669"/>
    <property type="project" value="InterPro"/>
</dbReference>
<comment type="caution">
    <text evidence="7">The sequence shown here is derived from an EMBL/GenBank/DDBJ whole genome shotgun (WGS) entry which is preliminary data.</text>
</comment>
<feature type="chain" id="PRO_5040461884" description="FAD-binding PCMH-type domain-containing protein" evidence="5">
    <location>
        <begin position="21"/>
        <end position="480"/>
    </location>
</feature>
<dbReference type="Pfam" id="PF01565">
    <property type="entry name" value="FAD_binding_4"/>
    <property type="match status" value="1"/>
</dbReference>
<dbReference type="PANTHER" id="PTHR42973">
    <property type="entry name" value="BINDING OXIDOREDUCTASE, PUTATIVE (AFU_ORTHOLOGUE AFUA_1G17690)-RELATED"/>
    <property type="match status" value="1"/>
</dbReference>
<evidence type="ECO:0000256" key="3">
    <source>
        <dbReference type="ARBA" id="ARBA00022827"/>
    </source>
</evidence>
<sequence>MTRLLKTVLLSLPLLAFGNSQSQKDPICEEIRQALGNSSALFYPDIGDAEFDKGVYHFYSSSSEASKCVVEPATSTDVGKVLRIVGRTKTKFAVKSGGHAYNLGHSSTPGVQIYMGRFSGIELNATAQTVDVGTGLIWDDVYRALDPHDVSVIGGRVTGVGVGGVGLGGGYSWKTNQYGLAIDSIVAYELVKPDGSVVRVTSSDRDLFFALKGGFNNFGVVTKFTLKTYPQTQVWGGILTFLPNATQELTNATASFFAEVSDPKAALISNYIYASGMLFYDGPTPPKDIFERFTRIPSLTQNVSTLSYVDHFFAVSANVNATAGIRSKSSTISLTALTTDILDVVVSELQYWGEKLGDNTTFFAYNAEPFIPSAYSHNISETAYPSVRSPALLPFEIEFGWTDPAKDSAFFDAFKQTTAKINAAAIQQGQKIADLPVYPNYALQDTPLQLIYGDNLPRLKDIKAKIDPSNVMGLAGGFKL</sequence>
<dbReference type="EMBL" id="MU157863">
    <property type="protein sequence ID" value="KAF9527189.1"/>
    <property type="molecule type" value="Genomic_DNA"/>
</dbReference>
<accession>A0A9P6EDS8</accession>
<organism evidence="7 8">
    <name type="scientific">Crepidotus variabilis</name>
    <dbReference type="NCBI Taxonomy" id="179855"/>
    <lineage>
        <taxon>Eukaryota</taxon>
        <taxon>Fungi</taxon>
        <taxon>Dikarya</taxon>
        <taxon>Basidiomycota</taxon>
        <taxon>Agaricomycotina</taxon>
        <taxon>Agaricomycetes</taxon>
        <taxon>Agaricomycetidae</taxon>
        <taxon>Agaricales</taxon>
        <taxon>Agaricineae</taxon>
        <taxon>Crepidotaceae</taxon>
        <taxon>Crepidotus</taxon>
    </lineage>
</organism>
<evidence type="ECO:0000313" key="7">
    <source>
        <dbReference type="EMBL" id="KAF9527189.1"/>
    </source>
</evidence>
<keyword evidence="2" id="KW-0285">Flavoprotein</keyword>
<dbReference type="Gene3D" id="3.40.462.20">
    <property type="match status" value="1"/>
</dbReference>
<dbReference type="AlphaFoldDB" id="A0A9P6EDS8"/>
<gene>
    <name evidence="7" type="ORF">CPB83DRAFT_935955</name>
</gene>
<dbReference type="GO" id="GO:0016491">
    <property type="term" value="F:oxidoreductase activity"/>
    <property type="evidence" value="ECO:0007669"/>
    <property type="project" value="UniProtKB-KW"/>
</dbReference>
<evidence type="ECO:0000256" key="2">
    <source>
        <dbReference type="ARBA" id="ARBA00022630"/>
    </source>
</evidence>
<dbReference type="Proteomes" id="UP000807306">
    <property type="component" value="Unassembled WGS sequence"/>
</dbReference>
<dbReference type="PANTHER" id="PTHR42973:SF13">
    <property type="entry name" value="FAD-BINDING PCMH-TYPE DOMAIN-CONTAINING PROTEIN"/>
    <property type="match status" value="1"/>
</dbReference>
<dbReference type="Pfam" id="PF08031">
    <property type="entry name" value="BBE"/>
    <property type="match status" value="1"/>
</dbReference>
<dbReference type="SUPFAM" id="SSF56176">
    <property type="entry name" value="FAD-binding/transporter-associated domain-like"/>
    <property type="match status" value="1"/>
</dbReference>
<dbReference type="InterPro" id="IPR036318">
    <property type="entry name" value="FAD-bd_PCMH-like_sf"/>
</dbReference>
<name>A0A9P6EDS8_9AGAR</name>
<dbReference type="InterPro" id="IPR050416">
    <property type="entry name" value="FAD-linked_Oxidoreductase"/>
</dbReference>